<dbReference type="Gene3D" id="3.40.190.10">
    <property type="entry name" value="Periplasmic binding protein-like II"/>
    <property type="match status" value="1"/>
</dbReference>
<evidence type="ECO:0000313" key="8">
    <source>
        <dbReference type="Proteomes" id="UP000659344"/>
    </source>
</evidence>
<dbReference type="SUPFAM" id="SSF53850">
    <property type="entry name" value="Periplasmic binding protein-like II"/>
    <property type="match status" value="1"/>
</dbReference>
<dbReference type="InterPro" id="IPR006059">
    <property type="entry name" value="SBP"/>
</dbReference>
<dbReference type="InterPro" id="IPR050490">
    <property type="entry name" value="Bact_solute-bd_prot1"/>
</dbReference>
<evidence type="ECO:0000256" key="5">
    <source>
        <dbReference type="ARBA" id="ARBA00023288"/>
    </source>
</evidence>
<keyword evidence="4" id="KW-0564">Palmitate</keyword>
<sequence>MKRRYSILLVATMLLSILSTACSSGKEAIKYEGNSDMKATLTIMTMNQEDAVRRDYGDKFNTKFPNVDIKIVNYFGSNMTKVMEAEKPDVLMLNVQDYEQLIQENKLYDLDSILKNEAFKLDGINPKFLKLLRGVGGGKLYGLPPSFTSEAIYYNKDLFDRYQIPYPQDKMTWQEIIELAKRFPVEDGGSGLYIRNMAVLVENLAASGNLGWYNVRDMKMTINTESYKKIFETVIDAYQSKAVVMPDLEPGNYDDPFVQGTSAMTVEPYYYMNNNLNSAKPFNWDLASAPVNESSRDSYPYNLIDISCINAESTQQQAAWEFIKLVNGEELAKVRSKTSGISPSTRTEYIYNPDGRRLEAFYTLEPQDKRMPADYYALPPDDFFYLLKQVINTELNEVVGGTKTLEEAMASMQMGGQQLLDTKDETP</sequence>
<dbReference type="PANTHER" id="PTHR43649">
    <property type="entry name" value="ARABINOSE-BINDING PROTEIN-RELATED"/>
    <property type="match status" value="1"/>
</dbReference>
<keyword evidence="8" id="KW-1185">Reference proteome</keyword>
<accession>A0ABQ1YPZ8</accession>
<reference evidence="8" key="1">
    <citation type="journal article" date="2019" name="Int. J. Syst. Evol. Microbiol.">
        <title>The Global Catalogue of Microorganisms (GCM) 10K type strain sequencing project: providing services to taxonomists for standard genome sequencing and annotation.</title>
        <authorList>
            <consortium name="The Broad Institute Genomics Platform"/>
            <consortium name="The Broad Institute Genome Sequencing Center for Infectious Disease"/>
            <person name="Wu L."/>
            <person name="Ma J."/>
        </authorList>
    </citation>
    <scope>NUCLEOTIDE SEQUENCE [LARGE SCALE GENOMIC DNA]</scope>
    <source>
        <strain evidence="8">CGMCC 1.12769</strain>
    </source>
</reference>
<evidence type="ECO:0000313" key="7">
    <source>
        <dbReference type="EMBL" id="GGH32698.1"/>
    </source>
</evidence>
<dbReference type="PROSITE" id="PS51257">
    <property type="entry name" value="PROKAR_LIPOPROTEIN"/>
    <property type="match status" value="1"/>
</dbReference>
<dbReference type="RefSeq" id="WP_188541346.1">
    <property type="nucleotide sequence ID" value="NZ_BMFT01000002.1"/>
</dbReference>
<keyword evidence="3" id="KW-0472">Membrane</keyword>
<evidence type="ECO:0000256" key="1">
    <source>
        <dbReference type="ARBA" id="ARBA00022475"/>
    </source>
</evidence>
<dbReference type="Proteomes" id="UP000659344">
    <property type="component" value="Unassembled WGS sequence"/>
</dbReference>
<evidence type="ECO:0000256" key="4">
    <source>
        <dbReference type="ARBA" id="ARBA00023139"/>
    </source>
</evidence>
<keyword evidence="2 6" id="KW-0732">Signal</keyword>
<evidence type="ECO:0000256" key="2">
    <source>
        <dbReference type="ARBA" id="ARBA00022729"/>
    </source>
</evidence>
<comment type="caution">
    <text evidence="7">The sequence shown here is derived from an EMBL/GenBank/DDBJ whole genome shotgun (WGS) entry which is preliminary data.</text>
</comment>
<dbReference type="PANTHER" id="PTHR43649:SF33">
    <property type="entry name" value="POLYGALACTURONAN_RHAMNOGALACTURONAN-BINDING PROTEIN YTCQ"/>
    <property type="match status" value="1"/>
</dbReference>
<proteinExistence type="predicted"/>
<name>A0ABQ1YPZ8_9BACL</name>
<evidence type="ECO:0000256" key="3">
    <source>
        <dbReference type="ARBA" id="ARBA00023136"/>
    </source>
</evidence>
<gene>
    <name evidence="7" type="ORF">GCM10008013_37270</name>
</gene>
<feature type="chain" id="PRO_5047482787" evidence="6">
    <location>
        <begin position="22"/>
        <end position="427"/>
    </location>
</feature>
<keyword evidence="5" id="KW-0449">Lipoprotein</keyword>
<protein>
    <submittedName>
        <fullName evidence="7">Sugar ABC transporter substrate-binding protein</fullName>
    </submittedName>
</protein>
<feature type="signal peptide" evidence="6">
    <location>
        <begin position="1"/>
        <end position="21"/>
    </location>
</feature>
<keyword evidence="1" id="KW-1003">Cell membrane</keyword>
<dbReference type="Pfam" id="PF01547">
    <property type="entry name" value="SBP_bac_1"/>
    <property type="match status" value="1"/>
</dbReference>
<evidence type="ECO:0000256" key="6">
    <source>
        <dbReference type="SAM" id="SignalP"/>
    </source>
</evidence>
<dbReference type="EMBL" id="BMFT01000002">
    <property type="protein sequence ID" value="GGH32698.1"/>
    <property type="molecule type" value="Genomic_DNA"/>
</dbReference>
<organism evidence="7 8">
    <name type="scientific">Paenibacillus segetis</name>
    <dbReference type="NCBI Taxonomy" id="1325360"/>
    <lineage>
        <taxon>Bacteria</taxon>
        <taxon>Bacillati</taxon>
        <taxon>Bacillota</taxon>
        <taxon>Bacilli</taxon>
        <taxon>Bacillales</taxon>
        <taxon>Paenibacillaceae</taxon>
        <taxon>Paenibacillus</taxon>
    </lineage>
</organism>